<dbReference type="Proteomes" id="UP001314170">
    <property type="component" value="Unassembled WGS sequence"/>
</dbReference>
<dbReference type="SUPFAM" id="SSF54593">
    <property type="entry name" value="Glyoxalase/Bleomycin resistance protein/Dihydroxybiphenyl dioxygenase"/>
    <property type="match status" value="1"/>
</dbReference>
<evidence type="ECO:0000259" key="2">
    <source>
        <dbReference type="Pfam" id="PF22656"/>
    </source>
</evidence>
<feature type="domain" description="Glyoxalase At5g48480-like C-terminal" evidence="1">
    <location>
        <begin position="100"/>
        <end position="129"/>
    </location>
</feature>
<dbReference type="Pfam" id="PF22650">
    <property type="entry name" value="At5g48480-like_C"/>
    <property type="match status" value="1"/>
</dbReference>
<reference evidence="3 4" key="1">
    <citation type="submission" date="2024-01" db="EMBL/GenBank/DDBJ databases">
        <authorList>
            <person name="Waweru B."/>
        </authorList>
    </citation>
    <scope>NUCLEOTIDE SEQUENCE [LARGE SCALE GENOMIC DNA]</scope>
</reference>
<comment type="caution">
    <text evidence="3">The sequence shown here is derived from an EMBL/GenBank/DDBJ whole genome shotgun (WGS) entry which is preliminary data.</text>
</comment>
<proteinExistence type="predicted"/>
<dbReference type="PANTHER" id="PTHR34109">
    <property type="entry name" value="BNAUNNG04460D PROTEIN-RELATED"/>
    <property type="match status" value="1"/>
</dbReference>
<organism evidence="3 4">
    <name type="scientific">Dovyalis caffra</name>
    <dbReference type="NCBI Taxonomy" id="77055"/>
    <lineage>
        <taxon>Eukaryota</taxon>
        <taxon>Viridiplantae</taxon>
        <taxon>Streptophyta</taxon>
        <taxon>Embryophyta</taxon>
        <taxon>Tracheophyta</taxon>
        <taxon>Spermatophyta</taxon>
        <taxon>Magnoliopsida</taxon>
        <taxon>eudicotyledons</taxon>
        <taxon>Gunneridae</taxon>
        <taxon>Pentapetalae</taxon>
        <taxon>rosids</taxon>
        <taxon>fabids</taxon>
        <taxon>Malpighiales</taxon>
        <taxon>Salicaceae</taxon>
        <taxon>Flacourtieae</taxon>
        <taxon>Dovyalis</taxon>
    </lineage>
</organism>
<sequence length="184" mass="19600">MAQEEGHNGGVEKADVEVSFKALKPQLFVEATKANDAVQFYKAAFGAVETCRNTQPKRKAEQELPHIISAQLQLAGYTFVVSDLAEDSASAKAGGTGFALCLETEDVEAAVSKAVAAGAVAEGEIAEGDGACCCAGRVGKNALFLSRESCDRRRDEWAIRVDFMCGMGSGRGFLKVLFTLQLRE</sequence>
<evidence type="ECO:0008006" key="5">
    <source>
        <dbReference type="Google" id="ProtNLM"/>
    </source>
</evidence>
<dbReference type="PANTHER" id="PTHR34109:SF1">
    <property type="entry name" value="VOC DOMAIN-CONTAINING PROTEIN"/>
    <property type="match status" value="1"/>
</dbReference>
<dbReference type="InterPro" id="IPR029068">
    <property type="entry name" value="Glyas_Bleomycin-R_OHBP_Dase"/>
</dbReference>
<dbReference type="Gene3D" id="3.10.180.10">
    <property type="entry name" value="2,3-Dihydroxybiphenyl 1,2-Dioxygenase, domain 1"/>
    <property type="match status" value="1"/>
</dbReference>
<evidence type="ECO:0000259" key="1">
    <source>
        <dbReference type="Pfam" id="PF22650"/>
    </source>
</evidence>
<dbReference type="Pfam" id="PF22656">
    <property type="entry name" value="At5g48480-like_N"/>
    <property type="match status" value="1"/>
</dbReference>
<protein>
    <recommendedName>
        <fullName evidence="5">VOC domain-containing protein</fullName>
    </recommendedName>
</protein>
<accession>A0AAV1SHV8</accession>
<name>A0AAV1SHV8_9ROSI</name>
<dbReference type="EMBL" id="CAWUPB010001173">
    <property type="protein sequence ID" value="CAK7349444.1"/>
    <property type="molecule type" value="Genomic_DNA"/>
</dbReference>
<evidence type="ECO:0000313" key="3">
    <source>
        <dbReference type="EMBL" id="CAK7349444.1"/>
    </source>
</evidence>
<dbReference type="AlphaFoldDB" id="A0AAV1SHV8"/>
<dbReference type="InterPro" id="IPR054575">
    <property type="entry name" value="At5g48480-like_C"/>
</dbReference>
<keyword evidence="4" id="KW-1185">Reference proteome</keyword>
<feature type="domain" description="Glyoxalase At5g48480-like N-terminal" evidence="2">
    <location>
        <begin position="26"/>
        <end position="84"/>
    </location>
</feature>
<gene>
    <name evidence="3" type="ORF">DCAF_LOCUS22160</name>
</gene>
<evidence type="ECO:0000313" key="4">
    <source>
        <dbReference type="Proteomes" id="UP001314170"/>
    </source>
</evidence>
<dbReference type="InterPro" id="IPR054576">
    <property type="entry name" value="At5g48480-like_N"/>
</dbReference>